<keyword evidence="2" id="KW-1185">Reference proteome</keyword>
<dbReference type="Proteomes" id="UP000235861">
    <property type="component" value="Unassembled WGS sequence"/>
</dbReference>
<dbReference type="AlphaFoldDB" id="A0A2H9U0R1"/>
<gene>
    <name evidence="1" type="ORF">CUC53_16925</name>
</gene>
<proteinExistence type="predicted"/>
<dbReference type="RefSeq" id="WP_100295211.1">
    <property type="nucleotide sequence ID" value="NZ_PGGC01000187.1"/>
</dbReference>
<comment type="caution">
    <text evidence="1">The sequence shown here is derived from an EMBL/GenBank/DDBJ whole genome shotgun (WGS) entry which is preliminary data.</text>
</comment>
<name>A0A2H9U0R1_9GAMM</name>
<sequence>MIGWASNGRRHDNKHGLFNGIINGYCKGVSQRAELCRYGGIKEDAGIKERLLLAGADYHV</sequence>
<protein>
    <submittedName>
        <fullName evidence="1">Uncharacterized protein</fullName>
    </submittedName>
</protein>
<evidence type="ECO:0000313" key="2">
    <source>
        <dbReference type="Proteomes" id="UP000235861"/>
    </source>
</evidence>
<dbReference type="EMBL" id="PGGC01000187">
    <property type="protein sequence ID" value="PJG57646.1"/>
    <property type="molecule type" value="Genomic_DNA"/>
</dbReference>
<organism evidence="1 2">
    <name type="scientific">Aeromonas cavernicola</name>
    <dbReference type="NCBI Taxonomy" id="1006623"/>
    <lineage>
        <taxon>Bacteria</taxon>
        <taxon>Pseudomonadati</taxon>
        <taxon>Pseudomonadota</taxon>
        <taxon>Gammaproteobacteria</taxon>
        <taxon>Aeromonadales</taxon>
        <taxon>Aeromonadaceae</taxon>
        <taxon>Aeromonas</taxon>
    </lineage>
</organism>
<accession>A0A2H9U0R1</accession>
<evidence type="ECO:0000313" key="1">
    <source>
        <dbReference type="EMBL" id="PJG57646.1"/>
    </source>
</evidence>
<reference evidence="1 2" key="1">
    <citation type="submission" date="2017-11" db="EMBL/GenBank/DDBJ databases">
        <title>Draft genome sequence of environmental isolate Aeromonas cavernicola sp. nov. MDC 2508.</title>
        <authorList>
            <person name="Colston S.M."/>
            <person name="Navarro A."/>
            <person name="Martinez-Murcia A.J."/>
            <person name="Graf J."/>
        </authorList>
    </citation>
    <scope>NUCLEOTIDE SEQUENCE [LARGE SCALE GENOMIC DNA]</scope>
    <source>
        <strain evidence="1 2">MDC 2508</strain>
    </source>
</reference>